<feature type="non-terminal residue" evidence="1">
    <location>
        <position position="420"/>
    </location>
</feature>
<dbReference type="EMBL" id="QBMP01000363">
    <property type="protein sequence ID" value="PZO45284.1"/>
    <property type="molecule type" value="Genomic_DNA"/>
</dbReference>
<dbReference type="Proteomes" id="UP000249794">
    <property type="component" value="Unassembled WGS sequence"/>
</dbReference>
<reference evidence="2" key="1">
    <citation type="submission" date="2018-04" db="EMBL/GenBank/DDBJ databases">
        <authorList>
            <person name="Cornet L."/>
        </authorList>
    </citation>
    <scope>NUCLEOTIDE SEQUENCE [LARGE SCALE GENOMIC DNA]</scope>
</reference>
<dbReference type="AlphaFoldDB" id="A0A2W4WJJ0"/>
<comment type="caution">
    <text evidence="1">The sequence shown here is derived from an EMBL/GenBank/DDBJ whole genome shotgun (WGS) entry which is preliminary data.</text>
</comment>
<dbReference type="SUPFAM" id="SSF69322">
    <property type="entry name" value="Tricorn protease domain 2"/>
    <property type="match status" value="1"/>
</dbReference>
<dbReference type="Gene3D" id="2.120.10.30">
    <property type="entry name" value="TolB, C-terminal domain"/>
    <property type="match status" value="1"/>
</dbReference>
<evidence type="ECO:0000313" key="2">
    <source>
        <dbReference type="Proteomes" id="UP000249794"/>
    </source>
</evidence>
<name>A0A2W4WJJ0_9CYAN</name>
<accession>A0A2W4WJJ0</accession>
<dbReference type="InterPro" id="IPR011042">
    <property type="entry name" value="6-blade_b-propeller_TolB-like"/>
</dbReference>
<dbReference type="PANTHER" id="PTHR43056">
    <property type="entry name" value="PEPTIDASE S9 PROLYL OLIGOPEPTIDASE"/>
    <property type="match status" value="1"/>
</dbReference>
<evidence type="ECO:0000313" key="1">
    <source>
        <dbReference type="EMBL" id="PZO45284.1"/>
    </source>
</evidence>
<protein>
    <submittedName>
        <fullName evidence="1">Peptidase</fullName>
    </submittedName>
</protein>
<sequence length="420" mass="46144">MVDTTSYGSWRSPITSDLIVSSATRLGEIRLDRADPYGADIYWSELRPSEGGRQIVVRYGPDPSLPGGVSRDLSTGLGSMSDLTPAPFNVRTRVHEYGGGAYVVHQGTVYFSNFADQRLYRHTVGEEPVALTPEVTPVGGLRYADAVVDAPRDRLICVVEDHRQSGEAINAIATVSISDSDSISGSSPKILVSGNDFYSSPRLSPDGTQLAWITWNHPQMPWDGTELWLATVTADGSLSRPRKLVGNIKESVCQPQWSPGGTLHFISDATGWWNLYRWEGERGEPLFPIEAEFAGPQWNFGQSSYGFEDDLTLLCTYLEEGTLRLGRFDTRDRSMSDIKTPYCGIGSLQVGPGFAVFLASSTTQPSAVVRLDLTTLSFTDLRRSSTLEIDPGYLSEPEVISFPTTGGFNAYGIYYRPHNK</sequence>
<dbReference type="InterPro" id="IPR050585">
    <property type="entry name" value="Xaa-Pro_dipeptidyl-ppase/CocE"/>
</dbReference>
<proteinExistence type="predicted"/>
<reference evidence="1 2" key="2">
    <citation type="submission" date="2018-06" db="EMBL/GenBank/DDBJ databases">
        <title>Metagenomic assembly of (sub)arctic Cyanobacteria and their associated microbiome from non-axenic cultures.</title>
        <authorList>
            <person name="Baurain D."/>
        </authorList>
    </citation>
    <scope>NUCLEOTIDE SEQUENCE [LARGE SCALE GENOMIC DNA]</scope>
    <source>
        <strain evidence="1">ULC027bin1</strain>
    </source>
</reference>
<dbReference type="PANTHER" id="PTHR43056:SF5">
    <property type="entry name" value="PEPTIDASE S9 PROLYL OLIGOPEPTIDASE CATALYTIC DOMAIN-CONTAINING PROTEIN"/>
    <property type="match status" value="1"/>
</dbReference>
<organism evidence="1 2">
    <name type="scientific">Phormidesmis priestleyi</name>
    <dbReference type="NCBI Taxonomy" id="268141"/>
    <lineage>
        <taxon>Bacteria</taxon>
        <taxon>Bacillati</taxon>
        <taxon>Cyanobacteriota</taxon>
        <taxon>Cyanophyceae</taxon>
        <taxon>Leptolyngbyales</taxon>
        <taxon>Leptolyngbyaceae</taxon>
        <taxon>Phormidesmis</taxon>
    </lineage>
</organism>
<gene>
    <name evidence="1" type="ORF">DCF15_21680</name>
</gene>